<dbReference type="Pfam" id="PF14417">
    <property type="entry name" value="MEDS"/>
    <property type="match status" value="1"/>
</dbReference>
<name>A0ABS7FTT9_9ACTN</name>
<dbReference type="Pfam" id="PF13466">
    <property type="entry name" value="STAS_2"/>
    <property type="match status" value="1"/>
</dbReference>
<dbReference type="InterPro" id="IPR036513">
    <property type="entry name" value="STAS_dom_sf"/>
</dbReference>
<keyword evidence="3" id="KW-1185">Reference proteome</keyword>
<gene>
    <name evidence="2" type="ORF">K1Y72_15700</name>
</gene>
<dbReference type="SUPFAM" id="SSF52091">
    <property type="entry name" value="SpoIIaa-like"/>
    <property type="match status" value="1"/>
</dbReference>
<evidence type="ECO:0000313" key="2">
    <source>
        <dbReference type="EMBL" id="MBW8483831.1"/>
    </source>
</evidence>
<dbReference type="RefSeq" id="WP_220167067.1">
    <property type="nucleotide sequence ID" value="NZ_JAIBOA010000009.1"/>
</dbReference>
<accession>A0ABS7FTT9</accession>
<feature type="domain" description="STAS" evidence="1">
    <location>
        <begin position="197"/>
        <end position="286"/>
    </location>
</feature>
<organism evidence="2 3">
    <name type="scientific">Actinomadura parmotrematis</name>
    <dbReference type="NCBI Taxonomy" id="2864039"/>
    <lineage>
        <taxon>Bacteria</taxon>
        <taxon>Bacillati</taxon>
        <taxon>Actinomycetota</taxon>
        <taxon>Actinomycetes</taxon>
        <taxon>Streptosporangiales</taxon>
        <taxon>Thermomonosporaceae</taxon>
        <taxon>Actinomadura</taxon>
    </lineage>
</organism>
<sequence>METLWSVRRSVRDLRPGDHAWLAYVNQEERRHVAGAFVRDGLLAREKVVYLAAPGELIPGVVGLPSADLLTVVTMEHLRTEAGACGDADAAAAMRALAAEIVAAERLGCRAIRVTADMTWAVRGPGGLDRLMACERHIERAVGPSTTVTAVCQFDQAGLTADELASVGATHSVLVTPDPEFEDSVLRIVRTFAPRGLALSGELDASRHMVLSQALAMVMAAGPAHEVHLDLKNLTFIDLGALNMLAEVAAARASGGLILDRMPAQLRTVVDTVGWTTLPGLRIGED</sequence>
<dbReference type="Proteomes" id="UP000774570">
    <property type="component" value="Unassembled WGS sequence"/>
</dbReference>
<reference evidence="2 3" key="1">
    <citation type="submission" date="2021-07" db="EMBL/GenBank/DDBJ databases">
        <title>Actinomadura sp. PM05-2 isolated from lichen.</title>
        <authorList>
            <person name="Somphong A."/>
            <person name="Phongsopitanun W."/>
            <person name="Tanasupawat S."/>
            <person name="Peongsungnone V."/>
        </authorList>
    </citation>
    <scope>NUCLEOTIDE SEQUENCE [LARGE SCALE GENOMIC DNA]</scope>
    <source>
        <strain evidence="2 3">PM05-2</strain>
    </source>
</reference>
<dbReference type="CDD" id="cd07043">
    <property type="entry name" value="STAS_anti-anti-sigma_factors"/>
    <property type="match status" value="1"/>
</dbReference>
<evidence type="ECO:0000259" key="1">
    <source>
        <dbReference type="PROSITE" id="PS50801"/>
    </source>
</evidence>
<protein>
    <submittedName>
        <fullName evidence="2">MEDS domain-containing protein</fullName>
    </submittedName>
</protein>
<comment type="caution">
    <text evidence="2">The sequence shown here is derived from an EMBL/GenBank/DDBJ whole genome shotgun (WGS) entry which is preliminary data.</text>
</comment>
<dbReference type="PROSITE" id="PS50801">
    <property type="entry name" value="STAS"/>
    <property type="match status" value="1"/>
</dbReference>
<dbReference type="InterPro" id="IPR025847">
    <property type="entry name" value="MEDS_domain"/>
</dbReference>
<dbReference type="Gene3D" id="3.30.750.24">
    <property type="entry name" value="STAS domain"/>
    <property type="match status" value="1"/>
</dbReference>
<dbReference type="InterPro" id="IPR058548">
    <property type="entry name" value="MlaB-like_STAS"/>
</dbReference>
<evidence type="ECO:0000313" key="3">
    <source>
        <dbReference type="Proteomes" id="UP000774570"/>
    </source>
</evidence>
<dbReference type="InterPro" id="IPR002645">
    <property type="entry name" value="STAS_dom"/>
</dbReference>
<dbReference type="EMBL" id="JAIBOA010000009">
    <property type="protein sequence ID" value="MBW8483831.1"/>
    <property type="molecule type" value="Genomic_DNA"/>
</dbReference>
<proteinExistence type="predicted"/>